<dbReference type="Pfam" id="PF08798">
    <property type="entry name" value="CRISPR_assoc"/>
    <property type="match status" value="1"/>
</dbReference>
<dbReference type="AlphaFoldDB" id="A0A7J0BUH0"/>
<name>A0A7J0BUH0_9BACT</name>
<comment type="caution">
    <text evidence="1">The sequence shown here is derived from an EMBL/GenBank/DDBJ whole genome shotgun (WGS) entry which is preliminary data.</text>
</comment>
<evidence type="ECO:0000313" key="1">
    <source>
        <dbReference type="EMBL" id="GFM37359.1"/>
    </source>
</evidence>
<sequence length="222" mass="25307">MWISKLVLDPRHAARSGLYDTHRLLWNLFADRPDRKRDFLFREQDDPHTFLTVSHRQPHDAEGWWTTQIKPYAPKLQQGEGIAFSLRANAVVKRNIDGKQRRFDVMQDARIRLQERQPGIDASDLPVRAGLAQSAGMEWLLKRQQELGLSIDPGCVQVDGCRVERFIKRNPHAGRSHTISLGIMDMQGTAQVEDPQKLLRVLFQGVGPAKGFGCGLLLVRRL</sequence>
<gene>
    <name evidence="1" type="ORF">DSM19430T_20430</name>
</gene>
<dbReference type="Gene3D" id="3.30.70.1210">
    <property type="entry name" value="Crispr-associated protein, domain 2"/>
    <property type="match status" value="1"/>
</dbReference>
<reference evidence="1 2" key="1">
    <citation type="submission" date="2020-05" db="EMBL/GenBank/DDBJ databases">
        <title>Draft genome sequence of Desulfovibrio psychrotolerans JS1T.</title>
        <authorList>
            <person name="Ueno A."/>
            <person name="Tamazawa S."/>
            <person name="Tamamura S."/>
            <person name="Murakami T."/>
            <person name="Kiyama T."/>
            <person name="Inomata H."/>
            <person name="Amano Y."/>
            <person name="Miyakawa K."/>
            <person name="Tamaki H."/>
            <person name="Naganuma T."/>
            <person name="Kaneko K."/>
        </authorList>
    </citation>
    <scope>NUCLEOTIDE SEQUENCE [LARGE SCALE GENOMIC DNA]</scope>
    <source>
        <strain evidence="1 2">JS1</strain>
    </source>
</reference>
<dbReference type="InterPro" id="IPR010179">
    <property type="entry name" value="CRISPR-assoc_prot_Cse3"/>
</dbReference>
<dbReference type="SMART" id="SM01101">
    <property type="entry name" value="CRISPR_assoc"/>
    <property type="match status" value="1"/>
</dbReference>
<evidence type="ECO:0000313" key="2">
    <source>
        <dbReference type="Proteomes" id="UP000503820"/>
    </source>
</evidence>
<accession>A0A7J0BUH0</accession>
<dbReference type="NCBIfam" id="TIGR01907">
    <property type="entry name" value="casE_Cse3"/>
    <property type="match status" value="1"/>
</dbReference>
<organism evidence="1 2">
    <name type="scientific">Desulfovibrio psychrotolerans</name>
    <dbReference type="NCBI Taxonomy" id="415242"/>
    <lineage>
        <taxon>Bacteria</taxon>
        <taxon>Pseudomonadati</taxon>
        <taxon>Thermodesulfobacteriota</taxon>
        <taxon>Desulfovibrionia</taxon>
        <taxon>Desulfovibrionales</taxon>
        <taxon>Desulfovibrionaceae</taxon>
        <taxon>Desulfovibrio</taxon>
    </lineage>
</organism>
<dbReference type="Gene3D" id="3.30.70.1200">
    <property type="entry name" value="Crispr-associated protein, domain 1"/>
    <property type="match status" value="1"/>
</dbReference>
<proteinExistence type="predicted"/>
<keyword evidence="2" id="KW-1185">Reference proteome</keyword>
<protein>
    <submittedName>
        <fullName evidence="1">Type I-E CRISPR-associated protein Cas6/Cse3/CasE</fullName>
    </submittedName>
</protein>
<dbReference type="EMBL" id="BLVP01000008">
    <property type="protein sequence ID" value="GFM37359.1"/>
    <property type="molecule type" value="Genomic_DNA"/>
</dbReference>
<dbReference type="CDD" id="cd09727">
    <property type="entry name" value="Cas6_I-E"/>
    <property type="match status" value="1"/>
</dbReference>
<dbReference type="SUPFAM" id="SSF117987">
    <property type="entry name" value="CRISPR-associated protein"/>
    <property type="match status" value="2"/>
</dbReference>
<dbReference type="RefSeq" id="WP_174409963.1">
    <property type="nucleotide sequence ID" value="NZ_BLVP01000008.1"/>
</dbReference>
<dbReference type="Proteomes" id="UP000503820">
    <property type="component" value="Unassembled WGS sequence"/>
</dbReference>